<dbReference type="EMBL" id="GISG01168242">
    <property type="protein sequence ID" value="MBA4651121.1"/>
    <property type="molecule type" value="Transcribed_RNA"/>
</dbReference>
<reference evidence="1" key="1">
    <citation type="journal article" date="2013" name="J. Plant Res.">
        <title>Effect of fungi and light on seed germination of three Opuntia species from semiarid lands of central Mexico.</title>
        <authorList>
            <person name="Delgado-Sanchez P."/>
            <person name="Jimenez-Bremont J.F."/>
            <person name="Guerrero-Gonzalez Mde L."/>
            <person name="Flores J."/>
        </authorList>
    </citation>
    <scope>NUCLEOTIDE SEQUENCE</scope>
    <source>
        <tissue evidence="1">Cladode</tissue>
    </source>
</reference>
<dbReference type="AlphaFoldDB" id="A0A7C9DTW7"/>
<sequence length="112" mass="12727">MDKKGKRKRFLHFSSFPGRMLFIYPSTSEGPIAWYSVYFVKFSTSTFYCVSGTHSSSRSRIPLSTFCSLIDISCRTVPSLRVIMLSFTSVLSLVANHLPRWVDPSTECRSQA</sequence>
<reference evidence="1" key="2">
    <citation type="submission" date="2020-07" db="EMBL/GenBank/DDBJ databases">
        <authorList>
            <person name="Vera ALvarez R."/>
            <person name="Arias-Moreno D.M."/>
            <person name="Jimenez-Jacinto V."/>
            <person name="Jimenez-Bremont J.F."/>
            <person name="Swaminathan K."/>
            <person name="Moose S.P."/>
            <person name="Guerrero-Gonzalez M.L."/>
            <person name="Marino-Ramirez L."/>
            <person name="Landsman D."/>
            <person name="Rodriguez-Kessler M."/>
            <person name="Delgado-Sanchez P."/>
        </authorList>
    </citation>
    <scope>NUCLEOTIDE SEQUENCE</scope>
    <source>
        <tissue evidence="1">Cladode</tissue>
    </source>
</reference>
<organism evidence="1">
    <name type="scientific">Opuntia streptacantha</name>
    <name type="common">Prickly pear cactus</name>
    <name type="synonym">Opuntia cardona</name>
    <dbReference type="NCBI Taxonomy" id="393608"/>
    <lineage>
        <taxon>Eukaryota</taxon>
        <taxon>Viridiplantae</taxon>
        <taxon>Streptophyta</taxon>
        <taxon>Embryophyta</taxon>
        <taxon>Tracheophyta</taxon>
        <taxon>Spermatophyta</taxon>
        <taxon>Magnoliopsida</taxon>
        <taxon>eudicotyledons</taxon>
        <taxon>Gunneridae</taxon>
        <taxon>Pentapetalae</taxon>
        <taxon>Caryophyllales</taxon>
        <taxon>Cactineae</taxon>
        <taxon>Cactaceae</taxon>
        <taxon>Opuntioideae</taxon>
        <taxon>Opuntia</taxon>
    </lineage>
</organism>
<dbReference type="EMBL" id="GISG01168243">
    <property type="protein sequence ID" value="MBA4651122.1"/>
    <property type="molecule type" value="Transcribed_RNA"/>
</dbReference>
<evidence type="ECO:0000313" key="1">
    <source>
        <dbReference type="EMBL" id="MBA4651122.1"/>
    </source>
</evidence>
<accession>A0A7C9DTW7</accession>
<proteinExistence type="predicted"/>
<protein>
    <submittedName>
        <fullName evidence="1">Uncharacterized protein</fullName>
    </submittedName>
</protein>
<name>A0A7C9DTW7_OPUST</name>